<name>A0ABU9T2U1_9HYPH</name>
<evidence type="ECO:0000313" key="1">
    <source>
        <dbReference type="EMBL" id="MEM5500447.1"/>
    </source>
</evidence>
<sequence>MNWRTEIQLTDIGEGEQLEVTCRVCGHTRYEDPQELAQRPGLEFAYLDEAEAQLVCYKRGCRGRVRLALTMEAETEGFVGGLA</sequence>
<proteinExistence type="predicted"/>
<comment type="caution">
    <text evidence="1">The sequence shown here is derived from an EMBL/GenBank/DDBJ whole genome shotgun (WGS) entry which is preliminary data.</text>
</comment>
<dbReference type="RefSeq" id="WP_342846622.1">
    <property type="nucleotide sequence ID" value="NZ_JBBMQO010000001.1"/>
</dbReference>
<accession>A0ABU9T2U1</accession>
<dbReference type="Proteomes" id="UP001477870">
    <property type="component" value="Unassembled WGS sequence"/>
</dbReference>
<protein>
    <submittedName>
        <fullName evidence="1">Uncharacterized protein</fullName>
    </submittedName>
</protein>
<reference evidence="1 2" key="1">
    <citation type="submission" date="2024-03" db="EMBL/GenBank/DDBJ databases">
        <title>Community enrichment and isolation of bacterial strains for fucoidan degradation.</title>
        <authorList>
            <person name="Sichert A."/>
        </authorList>
    </citation>
    <scope>NUCLEOTIDE SEQUENCE [LARGE SCALE GENOMIC DNA]</scope>
    <source>
        <strain evidence="1 2">AS62</strain>
    </source>
</reference>
<keyword evidence="2" id="KW-1185">Reference proteome</keyword>
<evidence type="ECO:0000313" key="2">
    <source>
        <dbReference type="Proteomes" id="UP001477870"/>
    </source>
</evidence>
<gene>
    <name evidence="1" type="ORF">WNY59_02485</name>
</gene>
<dbReference type="EMBL" id="JBBMQO010000001">
    <property type="protein sequence ID" value="MEM5500447.1"/>
    <property type="molecule type" value="Genomic_DNA"/>
</dbReference>
<organism evidence="1 2">
    <name type="scientific">Ahrensia kielensis</name>
    <dbReference type="NCBI Taxonomy" id="76980"/>
    <lineage>
        <taxon>Bacteria</taxon>
        <taxon>Pseudomonadati</taxon>
        <taxon>Pseudomonadota</taxon>
        <taxon>Alphaproteobacteria</taxon>
        <taxon>Hyphomicrobiales</taxon>
        <taxon>Ahrensiaceae</taxon>
        <taxon>Ahrensia</taxon>
    </lineage>
</organism>